<comment type="cofactor">
    <cofactor evidence="6">
        <name>Mg(2+)</name>
        <dbReference type="ChEBI" id="CHEBI:18420"/>
    </cofactor>
</comment>
<organism evidence="12 13">
    <name type="scientific">Ructibacterium gallinarum</name>
    <dbReference type="NCBI Taxonomy" id="2779355"/>
    <lineage>
        <taxon>Bacteria</taxon>
        <taxon>Bacillati</taxon>
        <taxon>Bacillota</taxon>
        <taxon>Clostridia</taxon>
        <taxon>Eubacteriales</taxon>
        <taxon>Oscillospiraceae</taxon>
        <taxon>Ructibacterium</taxon>
    </lineage>
</organism>
<dbReference type="GO" id="GO:0005524">
    <property type="term" value="F:ATP binding"/>
    <property type="evidence" value="ECO:0007669"/>
    <property type="project" value="UniProtKB-KW"/>
</dbReference>
<keyword evidence="2 6" id="KW-0808">Transferase</keyword>
<feature type="binding site" evidence="6">
    <location>
        <position position="406"/>
    </location>
    <ligand>
        <name>Mg(2+)</name>
        <dbReference type="ChEBI" id="CHEBI:18420"/>
    </ligand>
</feature>
<dbReference type="InterPro" id="IPR025198">
    <property type="entry name" value="PPK_N_dom"/>
</dbReference>
<dbReference type="NCBIfam" id="NF003921">
    <property type="entry name" value="PRK05443.2-2"/>
    <property type="match status" value="1"/>
</dbReference>
<dbReference type="Gene3D" id="1.20.58.310">
    <property type="entry name" value="Polyphosphate kinase N-terminal domain"/>
    <property type="match status" value="1"/>
</dbReference>
<evidence type="ECO:0000256" key="2">
    <source>
        <dbReference type="ARBA" id="ARBA00022679"/>
    </source>
</evidence>
<sequence>MRELYKKGFTQNRELSWLKFNERVLCEAMDETVPLLERLKFISIFTSNLDEFFMIRVGSLFDMMHVNEESIDSKSGMTPEEQLKKIFEAVRPLYQKKEQIFQEVEALLREQGIYHLEYHELEQNERKSVKKYFKTSIAPILSPQIIDTHHPFPHLANKVIHIGVILRHKGKEVFGVIPVSATLPDIFQLPGSAVRYIRIENMIAEYTDNIFAPYTVREQVIFAVTRNADVNPDDEVFADEPDFRKRMKKVLVQRRRLAPVRLELSNPVSEMFSAYLIEKLHISPSQIYVTSAPLKMEYAYSLPGKLSNSLQKTLSYPDFTPVWPGTVRSDESILRQVEKKDILLSYPFESMEPFLKMIKEAANDSMVISIKITIYRLASNAKLVEYLCEAAENGKNVTVLIELRARFDEQNNIDWSERLEEAGCTILYGFEFYKVHSKICLITKKGRNGIQYITQIGTGNYNEKTAKLYTDLSLLTANRQIAHDAVEFFKNMAIANLEGSYQHLLVAPVSLKSSVIEQIGQEMKKGSDGYIFIKINSLTDADIIDKLSQASCAGVHIDMIIRGICCILPGIPGKTENIHIYSIVGRYLEHSRIYCFGRDEEERMYISSADFMTRNTERRAEVACPIYDAKIREKIHKIIEAEMYDTVKRRELMADGNYVVKEKNQAPVDSQKFLMEMAYKQAFKDEEDRKGFSFKASIQKFFMRFFLL</sequence>
<dbReference type="Pfam" id="PF13090">
    <property type="entry name" value="PP_kinase_C"/>
    <property type="match status" value="1"/>
</dbReference>
<reference evidence="12" key="1">
    <citation type="submission" date="2020-10" db="EMBL/GenBank/DDBJ databases">
        <title>ChiBAC.</title>
        <authorList>
            <person name="Zenner C."/>
            <person name="Hitch T.C.A."/>
            <person name="Clavel T."/>
        </authorList>
    </citation>
    <scope>NUCLEOTIDE SEQUENCE</scope>
    <source>
        <strain evidence="12">DSM 107454</strain>
    </source>
</reference>
<evidence type="ECO:0000259" key="11">
    <source>
        <dbReference type="Pfam" id="PF17941"/>
    </source>
</evidence>
<keyword evidence="13" id="KW-1185">Reference proteome</keyword>
<evidence type="ECO:0000313" key="13">
    <source>
        <dbReference type="Proteomes" id="UP000806542"/>
    </source>
</evidence>
<comment type="similarity">
    <text evidence="6 7">Belongs to the polyphosphate kinase 1 (PPK1) family.</text>
</comment>
<dbReference type="PIRSF" id="PIRSF015589">
    <property type="entry name" value="PP_kinase"/>
    <property type="match status" value="1"/>
</dbReference>
<evidence type="ECO:0000256" key="5">
    <source>
        <dbReference type="ARBA" id="ARBA00022840"/>
    </source>
</evidence>
<dbReference type="HAMAP" id="MF_00347">
    <property type="entry name" value="Polyphosphate_kinase"/>
    <property type="match status" value="1"/>
</dbReference>
<dbReference type="CDD" id="cd09166">
    <property type="entry name" value="PLDc_PPK1_C1_unchar"/>
    <property type="match status" value="1"/>
</dbReference>
<evidence type="ECO:0000256" key="1">
    <source>
        <dbReference type="ARBA" id="ARBA00022553"/>
    </source>
</evidence>
<evidence type="ECO:0000313" key="12">
    <source>
        <dbReference type="EMBL" id="MBE5040617.1"/>
    </source>
</evidence>
<dbReference type="InterPro" id="IPR003414">
    <property type="entry name" value="PP_kinase"/>
</dbReference>
<dbReference type="EC" id="2.7.4.1" evidence="6 7"/>
<comment type="function">
    <text evidence="6 7">Catalyzes the reversible transfer of the terminal phosphate of ATP to form a long-chain polyphosphate (polyP).</text>
</comment>
<proteinExistence type="inferred from homology"/>
<feature type="domain" description="Polyphosphate kinase C-terminal" evidence="11">
    <location>
        <begin position="333"/>
        <end position="493"/>
    </location>
</feature>
<dbReference type="Pfam" id="PF13089">
    <property type="entry name" value="PP_kinase_N"/>
    <property type="match status" value="1"/>
</dbReference>
<feature type="binding site" evidence="6">
    <location>
        <position position="590"/>
    </location>
    <ligand>
        <name>ATP</name>
        <dbReference type="ChEBI" id="CHEBI:30616"/>
    </ligand>
</feature>
<comment type="PTM">
    <text evidence="6 7">An intermediate of this reaction is the autophosphorylated ppk in which a phosphate is covalently linked to a histidine residue through a N-P bond.</text>
</comment>
<feature type="binding site" evidence="6">
    <location>
        <position position="562"/>
    </location>
    <ligand>
        <name>ATP</name>
        <dbReference type="ChEBI" id="CHEBI:30616"/>
    </ligand>
</feature>
<name>A0A9D5R936_9FIRM</name>
<dbReference type="GO" id="GO:0009358">
    <property type="term" value="C:polyphosphate kinase complex"/>
    <property type="evidence" value="ECO:0007669"/>
    <property type="project" value="InterPro"/>
</dbReference>
<keyword evidence="4 6" id="KW-0418">Kinase</keyword>
<feature type="domain" description="Polyphosphate kinase middle" evidence="8">
    <location>
        <begin position="125"/>
        <end position="300"/>
    </location>
</feature>
<feature type="domain" description="Polyphosphate kinase C-terminal" evidence="10">
    <location>
        <begin position="504"/>
        <end position="671"/>
    </location>
</feature>
<dbReference type="InterPro" id="IPR041108">
    <property type="entry name" value="PP_kinase_C_1"/>
</dbReference>
<dbReference type="Gene3D" id="3.30.870.10">
    <property type="entry name" value="Endonuclease Chain A"/>
    <property type="match status" value="2"/>
</dbReference>
<feature type="binding site" evidence="6">
    <location>
        <position position="469"/>
    </location>
    <ligand>
        <name>ATP</name>
        <dbReference type="ChEBI" id="CHEBI:30616"/>
    </ligand>
</feature>
<dbReference type="Gene3D" id="3.30.1840.10">
    <property type="entry name" value="Polyphosphate kinase middle domain"/>
    <property type="match status" value="1"/>
</dbReference>
<evidence type="ECO:0000256" key="7">
    <source>
        <dbReference type="RuleBase" id="RU003800"/>
    </source>
</evidence>
<evidence type="ECO:0000259" key="10">
    <source>
        <dbReference type="Pfam" id="PF13090"/>
    </source>
</evidence>
<dbReference type="Pfam" id="PF17941">
    <property type="entry name" value="PP_kinase_C_1"/>
    <property type="match status" value="1"/>
</dbReference>
<keyword evidence="3 6" id="KW-0547">Nucleotide-binding</keyword>
<dbReference type="InterPro" id="IPR036830">
    <property type="entry name" value="PP_kinase_middle_dom_sf"/>
</dbReference>
<evidence type="ECO:0000256" key="4">
    <source>
        <dbReference type="ARBA" id="ARBA00022777"/>
    </source>
</evidence>
<dbReference type="SUPFAM" id="SSF56024">
    <property type="entry name" value="Phospholipase D/nuclease"/>
    <property type="match status" value="2"/>
</dbReference>
<dbReference type="AlphaFoldDB" id="A0A9D5R936"/>
<dbReference type="GO" id="GO:0006799">
    <property type="term" value="P:polyphosphate biosynthetic process"/>
    <property type="evidence" value="ECO:0007669"/>
    <property type="project" value="UniProtKB-UniRule"/>
</dbReference>
<keyword evidence="6" id="KW-0479">Metal-binding</keyword>
<dbReference type="InterPro" id="IPR024953">
    <property type="entry name" value="PP_kinase_middle"/>
</dbReference>
<dbReference type="Pfam" id="PF02503">
    <property type="entry name" value="PP_kinase"/>
    <property type="match status" value="1"/>
</dbReference>
<feature type="binding site" evidence="6">
    <location>
        <position position="48"/>
    </location>
    <ligand>
        <name>ATP</name>
        <dbReference type="ChEBI" id="CHEBI:30616"/>
    </ligand>
</feature>
<keyword evidence="6" id="KW-0460">Magnesium</keyword>
<feature type="domain" description="Polyphosphate kinase N-terminal" evidence="9">
    <location>
        <begin position="11"/>
        <end position="114"/>
    </location>
</feature>
<comment type="catalytic activity">
    <reaction evidence="6 7">
        <text>[phosphate](n) + ATP = [phosphate](n+1) + ADP</text>
        <dbReference type="Rhea" id="RHEA:19573"/>
        <dbReference type="Rhea" id="RHEA-COMP:9859"/>
        <dbReference type="Rhea" id="RHEA-COMP:14280"/>
        <dbReference type="ChEBI" id="CHEBI:16838"/>
        <dbReference type="ChEBI" id="CHEBI:30616"/>
        <dbReference type="ChEBI" id="CHEBI:456216"/>
        <dbReference type="EC" id="2.7.4.1"/>
    </reaction>
</comment>
<dbReference type="InterPro" id="IPR036832">
    <property type="entry name" value="PPK_N_dom_sf"/>
</dbReference>
<dbReference type="NCBIfam" id="TIGR03705">
    <property type="entry name" value="poly_P_kin"/>
    <property type="match status" value="1"/>
</dbReference>
<dbReference type="SUPFAM" id="SSF140356">
    <property type="entry name" value="PPK N-terminal domain-like"/>
    <property type="match status" value="1"/>
</dbReference>
<dbReference type="PANTHER" id="PTHR30218:SF0">
    <property type="entry name" value="POLYPHOSPHATE KINASE"/>
    <property type="match status" value="1"/>
</dbReference>
<protein>
    <recommendedName>
        <fullName evidence="6 7">Polyphosphate kinase</fullName>
        <ecNumber evidence="6 7">2.7.4.1</ecNumber>
    </recommendedName>
    <alternativeName>
        <fullName evidence="6">ATP-polyphosphate phosphotransferase</fullName>
    </alternativeName>
    <alternativeName>
        <fullName evidence="6">Polyphosphoric acid kinase</fullName>
    </alternativeName>
</protein>
<dbReference type="SUPFAM" id="SSF143724">
    <property type="entry name" value="PHP14-like"/>
    <property type="match status" value="1"/>
</dbReference>
<dbReference type="GO" id="GO:0008976">
    <property type="term" value="F:polyphosphate kinase activity"/>
    <property type="evidence" value="ECO:0007669"/>
    <property type="project" value="UniProtKB-UniRule"/>
</dbReference>
<keyword evidence="5 6" id="KW-0067">ATP-binding</keyword>
<dbReference type="Proteomes" id="UP000806542">
    <property type="component" value="Unassembled WGS sequence"/>
</dbReference>
<accession>A0A9D5R936</accession>
<keyword evidence="1 6" id="KW-0597">Phosphoprotein</keyword>
<evidence type="ECO:0000259" key="9">
    <source>
        <dbReference type="Pfam" id="PF13089"/>
    </source>
</evidence>
<feature type="binding site" evidence="6">
    <location>
        <position position="376"/>
    </location>
    <ligand>
        <name>Mg(2+)</name>
        <dbReference type="ChEBI" id="CHEBI:18420"/>
    </ligand>
</feature>
<dbReference type="EMBL" id="JADCKB010000019">
    <property type="protein sequence ID" value="MBE5040617.1"/>
    <property type="molecule type" value="Genomic_DNA"/>
</dbReference>
<feature type="active site" description="Phosphohistidine intermediate" evidence="6">
    <location>
        <position position="436"/>
    </location>
</feature>
<dbReference type="NCBIfam" id="NF003917">
    <property type="entry name" value="PRK05443.1-1"/>
    <property type="match status" value="1"/>
</dbReference>
<comment type="caution">
    <text evidence="12">The sequence shown here is derived from an EMBL/GenBank/DDBJ whole genome shotgun (WGS) entry which is preliminary data.</text>
</comment>
<dbReference type="GO" id="GO:0046872">
    <property type="term" value="F:metal ion binding"/>
    <property type="evidence" value="ECO:0007669"/>
    <property type="project" value="UniProtKB-KW"/>
</dbReference>
<evidence type="ECO:0000256" key="6">
    <source>
        <dbReference type="HAMAP-Rule" id="MF_00347"/>
    </source>
</evidence>
<dbReference type="InterPro" id="IPR025200">
    <property type="entry name" value="PPK_C_dom2"/>
</dbReference>
<dbReference type="RefSeq" id="WP_226393171.1">
    <property type="nucleotide sequence ID" value="NZ_JADCKB010000019.1"/>
</dbReference>
<evidence type="ECO:0000259" key="8">
    <source>
        <dbReference type="Pfam" id="PF02503"/>
    </source>
</evidence>
<gene>
    <name evidence="12" type="primary">ppk1</name>
    <name evidence="6" type="synonym">ppk</name>
    <name evidence="12" type="ORF">INF28_09100</name>
</gene>
<evidence type="ECO:0000256" key="3">
    <source>
        <dbReference type="ARBA" id="ARBA00022741"/>
    </source>
</evidence>
<dbReference type="PANTHER" id="PTHR30218">
    <property type="entry name" value="POLYPHOSPHATE KINASE"/>
    <property type="match status" value="1"/>
</dbReference>